<dbReference type="InterPro" id="IPR050306">
    <property type="entry name" value="PfkB_Carbo_kinase"/>
</dbReference>
<dbReference type="GO" id="GO:0047590">
    <property type="term" value="F:5-dehydro-2-deoxygluconokinase activity"/>
    <property type="evidence" value="ECO:0007669"/>
    <property type="project" value="UniProtKB-EC"/>
</dbReference>
<accession>A0ABU1WNR3</accession>
<dbReference type="InterPro" id="IPR030830">
    <property type="entry name" value="Myo_inos_IolC"/>
</dbReference>
<dbReference type="EC" id="2.7.1.92" evidence="8"/>
<dbReference type="Gene3D" id="3.40.1190.20">
    <property type="match status" value="1"/>
</dbReference>
<evidence type="ECO:0000259" key="6">
    <source>
        <dbReference type="Pfam" id="PF00294"/>
    </source>
</evidence>
<dbReference type="Pfam" id="PF09863">
    <property type="entry name" value="DUF2090"/>
    <property type="match status" value="1"/>
</dbReference>
<organism evidence="8 9">
    <name type="scientific">Hydrogenophaga palleronii</name>
    <dbReference type="NCBI Taxonomy" id="65655"/>
    <lineage>
        <taxon>Bacteria</taxon>
        <taxon>Pseudomonadati</taxon>
        <taxon>Pseudomonadota</taxon>
        <taxon>Betaproteobacteria</taxon>
        <taxon>Burkholderiales</taxon>
        <taxon>Comamonadaceae</taxon>
        <taxon>Hydrogenophaga</taxon>
    </lineage>
</organism>
<evidence type="ECO:0000256" key="2">
    <source>
        <dbReference type="ARBA" id="ARBA00022679"/>
    </source>
</evidence>
<feature type="domain" description="DUF2090" evidence="7">
    <location>
        <begin position="333"/>
        <end position="653"/>
    </location>
</feature>
<proteinExistence type="inferred from homology"/>
<comment type="similarity">
    <text evidence="1">Belongs to the carbohydrate kinase PfkB family.</text>
</comment>
<evidence type="ECO:0000313" key="9">
    <source>
        <dbReference type="Proteomes" id="UP001265700"/>
    </source>
</evidence>
<sequence length="673" mass="72502">MSVTPTPLGAERTLDVVCLGRAAVDLYGEQIGARLEDVQTFARYLGGSPANTAVGASRLGLRVGMISRVGDEHNGRFVREALACEGVDVSQLSTDPQRLTALVFLAIKDQDTFPLLFYRQHCADMGLKAEHIDAEQIAASRALLISGTHLSHPDTREACLLAMRTAKSAGTRVVLDIDYRPVLWGLTSPGMGERRFVASQAVSDEIQSVLPLCDLVVGTEEEVHIAGGSVDSLTALRRIREVTPALLVMKRGPMGCVAYPGAIPEDLTAGVQGPGFPVEVFNVLGAGDAFMAGLLRGWVVGEPLENALRYANACGALVVSRHGCAPAMPSWIELSHFLALGSRHNRLREDEALEHLHHATTRAPGAPCLAILAFDHRAQFEEIAARSGAGADRIAHFKRLVAQAAEHGYALERASQTQGHASGTPGFPGAGVIVDGRYGSEVLNRLTGSATWIGRPVEVPGSRPLAFEDRDQVGLSLRTWPAEHVVKCLLSHHPDDDSALAAQQIASVRALEQACRATGHEWLLELIPPRSLPMASDTVARGVRQIYEAGVRPDWWKLPPPDAHGWSLLAEIIARHDPHCRGVLLLGLEATEEQLWHGFRASAGQPLCKGFAVGRTLFSDAAAAWFAGQLDDSGVVAEVATRYRRLIRIWQETRANGPGQTQTLHVDSQETTP</sequence>
<dbReference type="InterPro" id="IPR029056">
    <property type="entry name" value="Ribokinase-like"/>
</dbReference>
<dbReference type="InterPro" id="IPR013785">
    <property type="entry name" value="Aldolase_TIM"/>
</dbReference>
<evidence type="ECO:0000256" key="3">
    <source>
        <dbReference type="ARBA" id="ARBA00022741"/>
    </source>
</evidence>
<evidence type="ECO:0000256" key="5">
    <source>
        <dbReference type="ARBA" id="ARBA00022840"/>
    </source>
</evidence>
<dbReference type="InterPro" id="IPR018659">
    <property type="entry name" value="DUF2090"/>
</dbReference>
<dbReference type="PANTHER" id="PTHR43085:SF49">
    <property type="entry name" value="5-DEHYDRO-2-DEOXYGLUCONOKINASE"/>
    <property type="match status" value="1"/>
</dbReference>
<dbReference type="InterPro" id="IPR023314">
    <property type="entry name" value="Myo_inos_IolC-like_sf"/>
</dbReference>
<keyword evidence="3" id="KW-0547">Nucleotide-binding</keyword>
<dbReference type="NCBIfam" id="TIGR04382">
    <property type="entry name" value="myo_inos_iolC_N"/>
    <property type="match status" value="1"/>
</dbReference>
<comment type="caution">
    <text evidence="8">The sequence shown here is derived from an EMBL/GenBank/DDBJ whole genome shotgun (WGS) entry which is preliminary data.</text>
</comment>
<dbReference type="RefSeq" id="WP_310316611.1">
    <property type="nucleotide sequence ID" value="NZ_JAVDWU010000005.1"/>
</dbReference>
<evidence type="ECO:0000313" key="8">
    <source>
        <dbReference type="EMBL" id="MDR7150682.1"/>
    </source>
</evidence>
<evidence type="ECO:0000259" key="7">
    <source>
        <dbReference type="Pfam" id="PF09863"/>
    </source>
</evidence>
<keyword evidence="5" id="KW-0067">ATP-binding</keyword>
<dbReference type="Gene3D" id="2.20.150.10">
    <property type="entry name" value="putative 5-dehydro-2- deoxygluconokinase"/>
    <property type="match status" value="1"/>
</dbReference>
<keyword evidence="2 8" id="KW-0808">Transferase</keyword>
<dbReference type="EMBL" id="JAVDWU010000005">
    <property type="protein sequence ID" value="MDR7150682.1"/>
    <property type="molecule type" value="Genomic_DNA"/>
</dbReference>
<evidence type="ECO:0000256" key="1">
    <source>
        <dbReference type="ARBA" id="ARBA00010688"/>
    </source>
</evidence>
<protein>
    <submittedName>
        <fullName evidence="8">5-dehydro-2-deoxygluconokinase</fullName>
        <ecNumber evidence="8">2.7.1.92</ecNumber>
    </submittedName>
</protein>
<dbReference type="PANTHER" id="PTHR43085">
    <property type="entry name" value="HEXOKINASE FAMILY MEMBER"/>
    <property type="match status" value="1"/>
</dbReference>
<dbReference type="SUPFAM" id="SSF53613">
    <property type="entry name" value="Ribokinase-like"/>
    <property type="match status" value="1"/>
</dbReference>
<name>A0ABU1WNR3_9BURK</name>
<dbReference type="Pfam" id="PF00294">
    <property type="entry name" value="PfkB"/>
    <property type="match status" value="1"/>
</dbReference>
<evidence type="ECO:0000256" key="4">
    <source>
        <dbReference type="ARBA" id="ARBA00022777"/>
    </source>
</evidence>
<dbReference type="Gene3D" id="3.20.20.70">
    <property type="entry name" value="Aldolase class I"/>
    <property type="match status" value="1"/>
</dbReference>
<reference evidence="8 9" key="1">
    <citation type="submission" date="2023-07" db="EMBL/GenBank/DDBJ databases">
        <title>Sorghum-associated microbial communities from plants grown in Nebraska, USA.</title>
        <authorList>
            <person name="Schachtman D."/>
        </authorList>
    </citation>
    <scope>NUCLEOTIDE SEQUENCE [LARGE SCALE GENOMIC DNA]</scope>
    <source>
        <strain evidence="8 9">4249</strain>
    </source>
</reference>
<keyword evidence="4" id="KW-0418">Kinase</keyword>
<dbReference type="PROSITE" id="PS00584">
    <property type="entry name" value="PFKB_KINASES_2"/>
    <property type="match status" value="1"/>
</dbReference>
<gene>
    <name evidence="8" type="ORF">J2W49_002645</name>
</gene>
<dbReference type="InterPro" id="IPR011611">
    <property type="entry name" value="PfkB_dom"/>
</dbReference>
<keyword evidence="9" id="KW-1185">Reference proteome</keyword>
<dbReference type="Proteomes" id="UP001265700">
    <property type="component" value="Unassembled WGS sequence"/>
</dbReference>
<dbReference type="CDD" id="cd01166">
    <property type="entry name" value="KdgK"/>
    <property type="match status" value="1"/>
</dbReference>
<dbReference type="InterPro" id="IPR002173">
    <property type="entry name" value="Carboh/pur_kinase_PfkB_CS"/>
</dbReference>
<feature type="domain" description="Carbohydrate kinase PfkB" evidence="6">
    <location>
        <begin position="15"/>
        <end position="329"/>
    </location>
</feature>